<comment type="caution">
    <text evidence="1">The sequence shown here is derived from an EMBL/GenBank/DDBJ whole genome shotgun (WGS) entry which is preliminary data.</text>
</comment>
<organism evidence="1 2">
    <name type="scientific">Desulfomonile tiedjei</name>
    <dbReference type="NCBI Taxonomy" id="2358"/>
    <lineage>
        <taxon>Bacteria</taxon>
        <taxon>Pseudomonadati</taxon>
        <taxon>Thermodesulfobacteriota</taxon>
        <taxon>Desulfomonilia</taxon>
        <taxon>Desulfomonilales</taxon>
        <taxon>Desulfomonilaceae</taxon>
        <taxon>Desulfomonile</taxon>
    </lineage>
</organism>
<sequence length="94" mass="10014">MWLPKNQCSSTYNVATLSSRNPLASSLGKTPFLIVHSTPARLSKGIFLSIPPPPSSDDNDFNLIQHALSWYKRGMHPLGADTSSGLGGTQGAFG</sequence>
<dbReference type="Proteomes" id="UP000807825">
    <property type="component" value="Unassembled WGS sequence"/>
</dbReference>
<reference evidence="1" key="1">
    <citation type="submission" date="2020-07" db="EMBL/GenBank/DDBJ databases">
        <title>Huge and variable diversity of episymbiotic CPR bacteria and DPANN archaea in groundwater ecosystems.</title>
        <authorList>
            <person name="He C.Y."/>
            <person name="Keren R."/>
            <person name="Whittaker M."/>
            <person name="Farag I.F."/>
            <person name="Doudna J."/>
            <person name="Cate J.H.D."/>
            <person name="Banfield J.F."/>
        </authorList>
    </citation>
    <scope>NUCLEOTIDE SEQUENCE</scope>
    <source>
        <strain evidence="1">NC_groundwater_1664_Pr3_B-0.1um_52_9</strain>
    </source>
</reference>
<gene>
    <name evidence="1" type="ORF">HY912_23260</name>
</gene>
<protein>
    <submittedName>
        <fullName evidence="1">Uncharacterized protein</fullName>
    </submittedName>
</protein>
<accession>A0A9D6V6H1</accession>
<evidence type="ECO:0000313" key="2">
    <source>
        <dbReference type="Proteomes" id="UP000807825"/>
    </source>
</evidence>
<proteinExistence type="predicted"/>
<dbReference type="EMBL" id="JACRDE010000606">
    <property type="protein sequence ID" value="MBI5252424.1"/>
    <property type="molecule type" value="Genomic_DNA"/>
</dbReference>
<name>A0A9D6V6H1_9BACT</name>
<dbReference type="AlphaFoldDB" id="A0A9D6V6H1"/>
<evidence type="ECO:0000313" key="1">
    <source>
        <dbReference type="EMBL" id="MBI5252424.1"/>
    </source>
</evidence>